<organism evidence="3 4">
    <name type="scientific">Viridibacillus arenosi FSL R5-213</name>
    <dbReference type="NCBI Taxonomy" id="1227360"/>
    <lineage>
        <taxon>Bacteria</taxon>
        <taxon>Bacillati</taxon>
        <taxon>Bacillota</taxon>
        <taxon>Bacilli</taxon>
        <taxon>Bacillales</taxon>
        <taxon>Caryophanaceae</taxon>
        <taxon>Viridibacillus</taxon>
    </lineage>
</organism>
<keyword evidence="4" id="KW-1185">Reference proteome</keyword>
<feature type="domain" description="HTH merR-type" evidence="2">
    <location>
        <begin position="1"/>
        <end position="67"/>
    </location>
</feature>
<reference evidence="3 4" key="1">
    <citation type="journal article" date="2014" name="BMC Genomics">
        <title>Genomic comparison of sporeforming bacilli isolated from milk.</title>
        <authorList>
            <person name="Moreno Switt A.I."/>
            <person name="Andrus A.D."/>
            <person name="Ranieri M.L."/>
            <person name="Orsi R.H."/>
            <person name="Ivy R."/>
            <person name="den Bakker H.C."/>
            <person name="Martin N.H."/>
            <person name="Wiedmann M."/>
            <person name="Boor K.J."/>
        </authorList>
    </citation>
    <scope>NUCLEOTIDE SEQUENCE [LARGE SCALE GENOMIC DNA]</scope>
    <source>
        <strain evidence="3 4">FSL R5-213</strain>
    </source>
</reference>
<evidence type="ECO:0000259" key="2">
    <source>
        <dbReference type="Pfam" id="PF13411"/>
    </source>
</evidence>
<dbReference type="GO" id="GO:0006355">
    <property type="term" value="P:regulation of DNA-templated transcription"/>
    <property type="evidence" value="ECO:0007669"/>
    <property type="project" value="InterPro"/>
</dbReference>
<dbReference type="InterPro" id="IPR000551">
    <property type="entry name" value="MerR-type_HTH_dom"/>
</dbReference>
<dbReference type="InterPro" id="IPR009061">
    <property type="entry name" value="DNA-bd_dom_put_sf"/>
</dbReference>
<evidence type="ECO:0000256" key="1">
    <source>
        <dbReference type="SAM" id="Coils"/>
    </source>
</evidence>
<dbReference type="GO" id="GO:0003677">
    <property type="term" value="F:DNA binding"/>
    <property type="evidence" value="ECO:0007669"/>
    <property type="project" value="InterPro"/>
</dbReference>
<sequence>MNASDVASILNVSAPSLRAYSQLLEQNGYKIHKNANKQRQYNEHDIDILSAMLALKNRGELSLKEAAIKVSSADFSPSSVVQSIAERKRDEQSAMTVEPFDNELYRILELMSDEMVAMRAENKALNERLVGLESKQDATLKAIESDNEGNEQMNELMNEIKKLNAKIESLEEQSQQKKPSLLARLFKK</sequence>
<proteinExistence type="predicted"/>
<evidence type="ECO:0000313" key="4">
    <source>
        <dbReference type="Proteomes" id="UP000019062"/>
    </source>
</evidence>
<dbReference type="AlphaFoldDB" id="W4F5Y8"/>
<dbReference type="Proteomes" id="UP000019062">
    <property type="component" value="Unassembled WGS sequence"/>
</dbReference>
<accession>W4F5Y8</accession>
<comment type="caution">
    <text evidence="3">The sequence shown here is derived from an EMBL/GenBank/DDBJ whole genome shotgun (WGS) entry which is preliminary data.</text>
</comment>
<dbReference type="Gene3D" id="1.10.1660.10">
    <property type="match status" value="1"/>
</dbReference>
<keyword evidence="1" id="KW-0175">Coiled coil</keyword>
<dbReference type="EMBL" id="ASQA01000005">
    <property type="protein sequence ID" value="ETT88293.1"/>
    <property type="molecule type" value="Genomic_DNA"/>
</dbReference>
<name>W4F5Y8_9BACL</name>
<dbReference type="RefSeq" id="WP_038179339.1">
    <property type="nucleotide sequence ID" value="NZ_ASQA01000005.1"/>
</dbReference>
<gene>
    <name evidence="3" type="ORF">C176_01939</name>
</gene>
<evidence type="ECO:0000313" key="3">
    <source>
        <dbReference type="EMBL" id="ETT88293.1"/>
    </source>
</evidence>
<dbReference type="SUPFAM" id="SSF46955">
    <property type="entry name" value="Putative DNA-binding domain"/>
    <property type="match status" value="1"/>
</dbReference>
<dbReference type="Pfam" id="PF13411">
    <property type="entry name" value="MerR_1"/>
    <property type="match status" value="1"/>
</dbReference>
<protein>
    <recommendedName>
        <fullName evidence="2">HTH merR-type domain-containing protein</fullName>
    </recommendedName>
</protein>
<feature type="coiled-coil region" evidence="1">
    <location>
        <begin position="108"/>
        <end position="173"/>
    </location>
</feature>